<keyword evidence="3" id="KW-1185">Reference proteome</keyword>
<gene>
    <name evidence="2" type="ORF">AGERDE_LOCUS11302</name>
</gene>
<dbReference type="EMBL" id="CAJVPL010004518">
    <property type="protein sequence ID" value="CAG8648526.1"/>
    <property type="molecule type" value="Genomic_DNA"/>
</dbReference>
<feature type="non-terminal residue" evidence="2">
    <location>
        <position position="240"/>
    </location>
</feature>
<reference evidence="2" key="1">
    <citation type="submission" date="2021-06" db="EMBL/GenBank/DDBJ databases">
        <authorList>
            <person name="Kallberg Y."/>
            <person name="Tangrot J."/>
            <person name="Rosling A."/>
        </authorList>
    </citation>
    <scope>NUCLEOTIDE SEQUENCE</scope>
    <source>
        <strain evidence="2">MT106</strain>
    </source>
</reference>
<comment type="caution">
    <text evidence="2">The sequence shown here is derived from an EMBL/GenBank/DDBJ whole genome shotgun (WGS) entry which is preliminary data.</text>
</comment>
<dbReference type="AlphaFoldDB" id="A0A9N9DUS5"/>
<dbReference type="Proteomes" id="UP000789831">
    <property type="component" value="Unassembled WGS sequence"/>
</dbReference>
<evidence type="ECO:0000313" key="2">
    <source>
        <dbReference type="EMBL" id="CAG8648526.1"/>
    </source>
</evidence>
<dbReference type="OrthoDB" id="2450046at2759"/>
<feature type="compositionally biased region" description="Low complexity" evidence="1">
    <location>
        <begin position="78"/>
        <end position="88"/>
    </location>
</feature>
<protein>
    <submittedName>
        <fullName evidence="2">4059_t:CDS:1</fullName>
    </submittedName>
</protein>
<evidence type="ECO:0000313" key="3">
    <source>
        <dbReference type="Proteomes" id="UP000789831"/>
    </source>
</evidence>
<feature type="compositionally biased region" description="Basic and acidic residues" evidence="1">
    <location>
        <begin position="8"/>
        <end position="21"/>
    </location>
</feature>
<organism evidence="2 3">
    <name type="scientific">Ambispora gerdemannii</name>
    <dbReference type="NCBI Taxonomy" id="144530"/>
    <lineage>
        <taxon>Eukaryota</taxon>
        <taxon>Fungi</taxon>
        <taxon>Fungi incertae sedis</taxon>
        <taxon>Mucoromycota</taxon>
        <taxon>Glomeromycotina</taxon>
        <taxon>Glomeromycetes</taxon>
        <taxon>Archaeosporales</taxon>
        <taxon>Ambisporaceae</taxon>
        <taxon>Ambispora</taxon>
    </lineage>
</organism>
<name>A0A9N9DUS5_9GLOM</name>
<proteinExistence type="predicted"/>
<feature type="compositionally biased region" description="Low complexity" evidence="1">
    <location>
        <begin position="110"/>
        <end position="122"/>
    </location>
</feature>
<sequence>DINLEACRLSEELRRAQENHRPNPLPPPRNRTAEQRLVRSEINLESPSEPSPFPAHLTRSDHSLPVSRLPKPLSPSVSPRKFSRSQSPQSPPQTPKSSSQRPNRPRRATDSVVPTSPTSATSEAVRQKKMQEFEALIADANKPKKKQTNIPVAKIALNNVNKTTIRAKAQRHSNSSISRTWEKCRSEYTQFMDSVAPSIAESVAESFTVHYRPEEHEELGKGTRGDDGVIRVTLTPAVCR</sequence>
<feature type="region of interest" description="Disordered" evidence="1">
    <location>
        <begin position="1"/>
        <end position="126"/>
    </location>
</feature>
<accession>A0A9N9DUS5</accession>
<evidence type="ECO:0000256" key="1">
    <source>
        <dbReference type="SAM" id="MobiDB-lite"/>
    </source>
</evidence>